<organism evidence="11 12">
    <name type="scientific">Eleusine coracana subsp. coracana</name>
    <dbReference type="NCBI Taxonomy" id="191504"/>
    <lineage>
        <taxon>Eukaryota</taxon>
        <taxon>Viridiplantae</taxon>
        <taxon>Streptophyta</taxon>
        <taxon>Embryophyta</taxon>
        <taxon>Tracheophyta</taxon>
        <taxon>Spermatophyta</taxon>
        <taxon>Magnoliopsida</taxon>
        <taxon>Liliopsida</taxon>
        <taxon>Poales</taxon>
        <taxon>Poaceae</taxon>
        <taxon>PACMAD clade</taxon>
        <taxon>Chloridoideae</taxon>
        <taxon>Cynodonteae</taxon>
        <taxon>Eleusininae</taxon>
        <taxon>Eleusine</taxon>
    </lineage>
</organism>
<dbReference type="Gene3D" id="3.40.50.1000">
    <property type="entry name" value="HAD superfamily/HAD-like"/>
    <property type="match status" value="2"/>
</dbReference>
<feature type="transmembrane region" description="Helical" evidence="9">
    <location>
        <begin position="432"/>
        <end position="458"/>
    </location>
</feature>
<evidence type="ECO:0000256" key="3">
    <source>
        <dbReference type="ARBA" id="ARBA00022448"/>
    </source>
</evidence>
<keyword evidence="3" id="KW-0813">Transport</keyword>
<dbReference type="GO" id="GO:0000139">
    <property type="term" value="C:Golgi membrane"/>
    <property type="evidence" value="ECO:0007669"/>
    <property type="project" value="GOC"/>
</dbReference>
<dbReference type="GO" id="GO:0005886">
    <property type="term" value="C:plasma membrane"/>
    <property type="evidence" value="ECO:0007669"/>
    <property type="project" value="TreeGrafter"/>
</dbReference>
<comment type="caution">
    <text evidence="11">The sequence shown here is derived from an EMBL/GenBank/DDBJ whole genome shotgun (WGS) entry which is preliminary data.</text>
</comment>
<evidence type="ECO:0000256" key="1">
    <source>
        <dbReference type="ARBA" id="ARBA00004141"/>
    </source>
</evidence>
<evidence type="ECO:0000256" key="8">
    <source>
        <dbReference type="ARBA" id="ARBA00023136"/>
    </source>
</evidence>
<keyword evidence="4 9" id="KW-0812">Transmembrane</keyword>
<dbReference type="GO" id="GO:0005524">
    <property type="term" value="F:ATP binding"/>
    <property type="evidence" value="ECO:0007669"/>
    <property type="project" value="InterPro"/>
</dbReference>
<evidence type="ECO:0000256" key="7">
    <source>
        <dbReference type="ARBA" id="ARBA00022989"/>
    </source>
</evidence>
<dbReference type="InterPro" id="IPR023298">
    <property type="entry name" value="ATPase_P-typ_TM_dom_sf"/>
</dbReference>
<evidence type="ECO:0000313" key="11">
    <source>
        <dbReference type="EMBL" id="GJM84528.1"/>
    </source>
</evidence>
<sequence length="567" mass="64528">MLISGAGFDNTPCDAGSIGVAPSALLRTPTTVMVRESHVERMGSIQDVPYEILNVLEFNSTRKRQSVVCRFPNGRLVLYCKGADNVVYERLADGNHDMKKISRQHLEQFGSAGLRTLCLAYRDLNREQYESWNEKFVQAKSSLRDRDKKLDEVAELIEKDLILVGCTAIEDKLQEGVPACIETLSAAGIKIWVLTGDKMETAINIAYACSLVNNDTKQFIISSETDAIREAEDKVTSLVKKGARKITLSIGDGANDVSMIQAAHVGIGISGQEGMQAVMASDFAIAQFRFLTDLLLVHGRWSYLRLCKVITYFFYKNLTFTLTQFWFTFQTGFSGQRFYDDWFQSLYNVIFTALPVIIVGLFDKDVTALLSKKYPQLYKEGIRNSFFKWRVIAVWGFFAFYQSIVFYYFTAAASRHGQGSSGKILGLWDENVYFVIYVLMSTFFFYLTILLVPVIALFGDFLYLSIQRWLFPYDYQVIQEMHKDDPHEYSRVQLPETSHLSPEEARSYAISMLPRENSKHTGFAFDSPGYESFFASQQGVGVPHKPWDVARRASIKQRQQPQRTTRS</sequence>
<protein>
    <recommendedName>
        <fullName evidence="10">P-type ATPase C-terminal domain-containing protein</fullName>
    </recommendedName>
</protein>
<keyword evidence="7 9" id="KW-1133">Transmembrane helix</keyword>
<dbReference type="GO" id="GO:0140326">
    <property type="term" value="F:ATPase-coupled intramembrane lipid transporter activity"/>
    <property type="evidence" value="ECO:0007669"/>
    <property type="project" value="TreeGrafter"/>
</dbReference>
<dbReference type="PANTHER" id="PTHR24092">
    <property type="entry name" value="PROBABLE PHOSPHOLIPID-TRANSPORTING ATPASE"/>
    <property type="match status" value="1"/>
</dbReference>
<evidence type="ECO:0000256" key="4">
    <source>
        <dbReference type="ARBA" id="ARBA00022692"/>
    </source>
</evidence>
<dbReference type="PANTHER" id="PTHR24092:SF180">
    <property type="entry name" value="PHOSPHOLIPID-TRANSPORTING ATPASE DNF1-RELATED"/>
    <property type="match status" value="1"/>
</dbReference>
<dbReference type="InterPro" id="IPR032630">
    <property type="entry name" value="P_typ_ATPase_c"/>
</dbReference>
<dbReference type="InterPro" id="IPR023214">
    <property type="entry name" value="HAD_sf"/>
</dbReference>
<keyword evidence="6" id="KW-0460">Magnesium</keyword>
<feature type="domain" description="P-type ATPase C-terminal" evidence="10">
    <location>
        <begin position="278"/>
        <end position="439"/>
    </location>
</feature>
<dbReference type="NCBIfam" id="TIGR01494">
    <property type="entry name" value="ATPase_P-type"/>
    <property type="match status" value="1"/>
</dbReference>
<dbReference type="PRINTS" id="PR00119">
    <property type="entry name" value="CATATPASE"/>
</dbReference>
<dbReference type="AlphaFoldDB" id="A0AAV5BFN6"/>
<evidence type="ECO:0000259" key="10">
    <source>
        <dbReference type="Pfam" id="PF16212"/>
    </source>
</evidence>
<reference evidence="11" key="1">
    <citation type="journal article" date="2018" name="DNA Res.">
        <title>Multiple hybrid de novo genome assembly of finger millet, an orphan allotetraploid crop.</title>
        <authorList>
            <person name="Hatakeyama M."/>
            <person name="Aluri S."/>
            <person name="Balachadran M.T."/>
            <person name="Sivarajan S.R."/>
            <person name="Patrignani A."/>
            <person name="Gruter S."/>
            <person name="Poveda L."/>
            <person name="Shimizu-Inatsugi R."/>
            <person name="Baeten J."/>
            <person name="Francoijs K.J."/>
            <person name="Nataraja K.N."/>
            <person name="Reddy Y.A.N."/>
            <person name="Phadnis S."/>
            <person name="Ravikumar R.L."/>
            <person name="Schlapbach R."/>
            <person name="Sreeman S.M."/>
            <person name="Shimizu K.K."/>
        </authorList>
    </citation>
    <scope>NUCLEOTIDE SEQUENCE</scope>
</reference>
<dbReference type="SUPFAM" id="SSF81660">
    <property type="entry name" value="Metal cation-transporting ATPase, ATP-binding domain N"/>
    <property type="match status" value="1"/>
</dbReference>
<feature type="transmembrane region" description="Helical" evidence="9">
    <location>
        <begin position="391"/>
        <end position="412"/>
    </location>
</feature>
<dbReference type="GO" id="GO:0046872">
    <property type="term" value="F:metal ion binding"/>
    <property type="evidence" value="ECO:0007669"/>
    <property type="project" value="UniProtKB-KW"/>
</dbReference>
<dbReference type="GO" id="GO:0048194">
    <property type="term" value="P:Golgi vesicle budding"/>
    <property type="evidence" value="ECO:0007669"/>
    <property type="project" value="TreeGrafter"/>
</dbReference>
<name>A0AAV5BFN6_ELECO</name>
<accession>A0AAV5BFN6</accession>
<evidence type="ECO:0000256" key="9">
    <source>
        <dbReference type="SAM" id="Phobius"/>
    </source>
</evidence>
<dbReference type="GO" id="GO:0005802">
    <property type="term" value="C:trans-Golgi network"/>
    <property type="evidence" value="ECO:0007669"/>
    <property type="project" value="TreeGrafter"/>
</dbReference>
<dbReference type="FunFam" id="3.40.1110.10:FF:000029">
    <property type="entry name" value="Phospholipid-transporting ATPase"/>
    <property type="match status" value="1"/>
</dbReference>
<dbReference type="Pfam" id="PF13246">
    <property type="entry name" value="Cation_ATPase"/>
    <property type="match status" value="1"/>
</dbReference>
<evidence type="ECO:0000313" key="12">
    <source>
        <dbReference type="Proteomes" id="UP001054889"/>
    </source>
</evidence>
<dbReference type="InterPro" id="IPR036412">
    <property type="entry name" value="HAD-like_sf"/>
</dbReference>
<dbReference type="SUPFAM" id="SSF81665">
    <property type="entry name" value="Calcium ATPase, transmembrane domain M"/>
    <property type="match status" value="1"/>
</dbReference>
<reference evidence="11" key="2">
    <citation type="submission" date="2021-12" db="EMBL/GenBank/DDBJ databases">
        <title>Resequencing data analysis of finger millet.</title>
        <authorList>
            <person name="Hatakeyama M."/>
            <person name="Aluri S."/>
            <person name="Balachadran M.T."/>
            <person name="Sivarajan S.R."/>
            <person name="Poveda L."/>
            <person name="Shimizu-Inatsugi R."/>
            <person name="Schlapbach R."/>
            <person name="Sreeman S.M."/>
            <person name="Shimizu K.K."/>
        </authorList>
    </citation>
    <scope>NUCLEOTIDE SEQUENCE</scope>
</reference>
<feature type="transmembrane region" description="Helical" evidence="9">
    <location>
        <begin position="309"/>
        <end position="329"/>
    </location>
</feature>
<dbReference type="GO" id="GO:0016887">
    <property type="term" value="F:ATP hydrolysis activity"/>
    <property type="evidence" value="ECO:0007669"/>
    <property type="project" value="InterPro"/>
</dbReference>
<dbReference type="GO" id="GO:0045332">
    <property type="term" value="P:phospholipid translocation"/>
    <property type="evidence" value="ECO:0007669"/>
    <property type="project" value="TreeGrafter"/>
</dbReference>
<proteinExistence type="predicted"/>
<dbReference type="EMBL" id="BQKI01000001">
    <property type="protein sequence ID" value="GJM84528.1"/>
    <property type="molecule type" value="Genomic_DNA"/>
</dbReference>
<keyword evidence="8 9" id="KW-0472">Membrane</keyword>
<keyword evidence="5" id="KW-0479">Metal-binding</keyword>
<comment type="subcellular location">
    <subcellularLocation>
        <location evidence="2">Endomembrane system</location>
    </subcellularLocation>
    <subcellularLocation>
        <location evidence="1">Membrane</location>
        <topology evidence="1">Multi-pass membrane protein</topology>
    </subcellularLocation>
</comment>
<keyword evidence="12" id="KW-1185">Reference proteome</keyword>
<dbReference type="Pfam" id="PF16212">
    <property type="entry name" value="PhoLip_ATPase_C"/>
    <property type="match status" value="1"/>
</dbReference>
<dbReference type="SUPFAM" id="SSF56784">
    <property type="entry name" value="HAD-like"/>
    <property type="match status" value="1"/>
</dbReference>
<dbReference type="Gene3D" id="3.40.1110.10">
    <property type="entry name" value="Calcium-transporting ATPase, cytoplasmic domain N"/>
    <property type="match status" value="1"/>
</dbReference>
<dbReference type="InterPro" id="IPR001757">
    <property type="entry name" value="P_typ_ATPase"/>
</dbReference>
<feature type="transmembrane region" description="Helical" evidence="9">
    <location>
        <begin position="349"/>
        <end position="370"/>
    </location>
</feature>
<gene>
    <name evidence="11" type="primary">ga00208</name>
    <name evidence="11" type="ORF">PR202_ga00208</name>
</gene>
<evidence type="ECO:0000256" key="5">
    <source>
        <dbReference type="ARBA" id="ARBA00022723"/>
    </source>
</evidence>
<evidence type="ECO:0000256" key="6">
    <source>
        <dbReference type="ARBA" id="ARBA00022842"/>
    </source>
</evidence>
<dbReference type="Proteomes" id="UP001054889">
    <property type="component" value="Unassembled WGS sequence"/>
</dbReference>
<evidence type="ECO:0000256" key="2">
    <source>
        <dbReference type="ARBA" id="ARBA00004308"/>
    </source>
</evidence>
<dbReference type="InterPro" id="IPR023299">
    <property type="entry name" value="ATPase_P-typ_cyto_dom_N"/>
</dbReference>